<name>A0A178Z349_9EURO</name>
<sequence>MAPRHENRTNPCTNHAVSITDNRMEPTNASTPILDLPIEILDRIIGFVDTDTPQHVRNLRQTCRTISELCEPAFCNGLSSLSKFEKDCPPDSCKNYSSLRRSSEFILAARPERYNLVNTFIAHTKADRNDRGQRGLVRFVHKLPKLRVLHVCDVRCCRDHKGFGEDPKVSFYPRVNNMLSSLAFTELRECRLCPLSYSPVQIAPVLKAPKLTTLVVSYPTLDSLDETLPAINSIPLKHLTLLVNPRMNRQAVHSILSMPKALETLAFDDSRAPSVQSEDGMLEELLLTLARYQPGLKALKVFATARSVLSDPSLTGRFDFSQLTGLKELSFSNHRTIPINCFFNLPTGLESLRLNNNVNTIMLAKALIQLSSRPNFTCPLHLDIDVDYSLREHSDEFSYYLRDPDSIVGRTVLTGRLRGIDMLMRNLFCKQLTLTERGYTAERRLEAIRTYPARGIKMERPYVLLEDTYYDSEIYGDPRPYIMKGRKGNDHSVFDGCSFPLRRCSPYMGSRWDSDSHSD</sequence>
<dbReference type="RefSeq" id="XP_018687491.1">
    <property type="nucleotide sequence ID" value="XM_018843164.1"/>
</dbReference>
<evidence type="ECO:0000313" key="1">
    <source>
        <dbReference type="EMBL" id="OAP54124.1"/>
    </source>
</evidence>
<protein>
    <recommendedName>
        <fullName evidence="3">F-box domain-containing protein</fullName>
    </recommendedName>
</protein>
<evidence type="ECO:0008006" key="3">
    <source>
        <dbReference type="Google" id="ProtNLM"/>
    </source>
</evidence>
<dbReference type="InterPro" id="IPR036047">
    <property type="entry name" value="F-box-like_dom_sf"/>
</dbReference>
<organism evidence="1 2">
    <name type="scientific">Fonsecaea erecta</name>
    <dbReference type="NCBI Taxonomy" id="1367422"/>
    <lineage>
        <taxon>Eukaryota</taxon>
        <taxon>Fungi</taxon>
        <taxon>Dikarya</taxon>
        <taxon>Ascomycota</taxon>
        <taxon>Pezizomycotina</taxon>
        <taxon>Eurotiomycetes</taxon>
        <taxon>Chaetothyriomycetidae</taxon>
        <taxon>Chaetothyriales</taxon>
        <taxon>Herpotrichiellaceae</taxon>
        <taxon>Fonsecaea</taxon>
    </lineage>
</organism>
<gene>
    <name evidence="1" type="ORF">AYL99_11659</name>
</gene>
<reference evidence="1 2" key="1">
    <citation type="submission" date="2016-04" db="EMBL/GenBank/DDBJ databases">
        <title>Draft genome of Fonsecaea erecta CBS 125763.</title>
        <authorList>
            <person name="Weiss V.A."/>
            <person name="Vicente V.A."/>
            <person name="Raittz R.T."/>
            <person name="Moreno L.F."/>
            <person name="De Souza E.M."/>
            <person name="Pedrosa F.O."/>
            <person name="Steffens M.B."/>
            <person name="Faoro H."/>
            <person name="Tadra-Sfeir M.Z."/>
            <person name="Najafzadeh M.J."/>
            <person name="Felipe M.S."/>
            <person name="Teixeira M."/>
            <person name="Sun J."/>
            <person name="Xi L."/>
            <person name="Gomes R."/>
            <person name="De Azevedo C.M."/>
            <person name="Salgado C.G."/>
            <person name="Da Silva M.B."/>
            <person name="Nascimento M.F."/>
            <person name="Queiroz-Telles F."/>
            <person name="Attili D.S."/>
            <person name="Gorbushina A."/>
        </authorList>
    </citation>
    <scope>NUCLEOTIDE SEQUENCE [LARGE SCALE GENOMIC DNA]</scope>
    <source>
        <strain evidence="1 2">CBS 125763</strain>
    </source>
</reference>
<dbReference type="Proteomes" id="UP000078343">
    <property type="component" value="Unassembled WGS sequence"/>
</dbReference>
<dbReference type="SUPFAM" id="SSF81383">
    <property type="entry name" value="F-box domain"/>
    <property type="match status" value="1"/>
</dbReference>
<accession>A0A178Z349</accession>
<dbReference type="AlphaFoldDB" id="A0A178Z349"/>
<dbReference type="InterPro" id="IPR032675">
    <property type="entry name" value="LRR_dom_sf"/>
</dbReference>
<evidence type="ECO:0000313" key="2">
    <source>
        <dbReference type="Proteomes" id="UP000078343"/>
    </source>
</evidence>
<keyword evidence="2" id="KW-1185">Reference proteome</keyword>
<dbReference type="OrthoDB" id="4166821at2759"/>
<dbReference type="EMBL" id="LVYI01000015">
    <property type="protein sequence ID" value="OAP54124.1"/>
    <property type="molecule type" value="Genomic_DNA"/>
</dbReference>
<dbReference type="GeneID" id="30015827"/>
<proteinExistence type="predicted"/>
<dbReference type="SUPFAM" id="SSF52058">
    <property type="entry name" value="L domain-like"/>
    <property type="match status" value="1"/>
</dbReference>
<comment type="caution">
    <text evidence="1">The sequence shown here is derived from an EMBL/GenBank/DDBJ whole genome shotgun (WGS) entry which is preliminary data.</text>
</comment>
<dbReference type="Gene3D" id="3.80.10.10">
    <property type="entry name" value="Ribonuclease Inhibitor"/>
    <property type="match status" value="1"/>
</dbReference>